<accession>A0A1V9Z6W3</accession>
<dbReference type="InterPro" id="IPR004838">
    <property type="entry name" value="NHTrfase_class1_PyrdxlP-BS"/>
</dbReference>
<dbReference type="CDD" id="cd13631">
    <property type="entry name" value="PBP2_Ct-PDT_like"/>
    <property type="match status" value="1"/>
</dbReference>
<name>A0A1V9Z6W3_ACHHY</name>
<comment type="cofactor">
    <cofactor evidence="1">
        <name>pyridoxal 5'-phosphate</name>
        <dbReference type="ChEBI" id="CHEBI:597326"/>
    </cofactor>
</comment>
<dbReference type="PANTHER" id="PTHR46383">
    <property type="entry name" value="ASPARTATE AMINOTRANSFERASE"/>
    <property type="match status" value="1"/>
</dbReference>
<evidence type="ECO:0000313" key="8">
    <source>
        <dbReference type="Proteomes" id="UP000243579"/>
    </source>
</evidence>
<feature type="domain" description="Prephenate dehydratase" evidence="6">
    <location>
        <begin position="14"/>
        <end position="193"/>
    </location>
</feature>
<dbReference type="SUPFAM" id="SSF55021">
    <property type="entry name" value="ACT-like"/>
    <property type="match status" value="1"/>
</dbReference>
<dbReference type="Proteomes" id="UP000243579">
    <property type="component" value="Unassembled WGS sequence"/>
</dbReference>
<reference evidence="7 8" key="1">
    <citation type="journal article" date="2014" name="Genome Biol. Evol.">
        <title>The secreted proteins of Achlya hypogyna and Thraustotheca clavata identify the ancestral oomycete secretome and reveal gene acquisitions by horizontal gene transfer.</title>
        <authorList>
            <person name="Misner I."/>
            <person name="Blouin N."/>
            <person name="Leonard G."/>
            <person name="Richards T.A."/>
            <person name="Lane C.E."/>
        </authorList>
    </citation>
    <scope>NUCLEOTIDE SEQUENCE [LARGE SCALE GENOMIC DNA]</scope>
    <source>
        <strain evidence="7 8">ATCC 48635</strain>
    </source>
</reference>
<keyword evidence="5" id="KW-0663">Pyridoxal phosphate</keyword>
<dbReference type="CDD" id="cd04905">
    <property type="entry name" value="ACT_CM-PDT"/>
    <property type="match status" value="1"/>
</dbReference>
<dbReference type="InterPro" id="IPR045865">
    <property type="entry name" value="ACT-like_dom_sf"/>
</dbReference>
<dbReference type="PROSITE" id="PS00857">
    <property type="entry name" value="PREPHENATE_DEHYDR_1"/>
    <property type="match status" value="1"/>
</dbReference>
<dbReference type="OrthoDB" id="2414662at2759"/>
<dbReference type="SUPFAM" id="SSF53850">
    <property type="entry name" value="Periplasmic binding protein-like II"/>
    <property type="match status" value="1"/>
</dbReference>
<dbReference type="PROSITE" id="PS51171">
    <property type="entry name" value="PREPHENATE_DEHYDR_3"/>
    <property type="match status" value="1"/>
</dbReference>
<dbReference type="Gene3D" id="3.40.640.10">
    <property type="entry name" value="Type I PLP-dependent aspartate aminotransferase-like (Major domain)"/>
    <property type="match status" value="1"/>
</dbReference>
<dbReference type="GO" id="GO:0008483">
    <property type="term" value="F:transaminase activity"/>
    <property type="evidence" value="ECO:0007669"/>
    <property type="project" value="UniProtKB-KW"/>
</dbReference>
<evidence type="ECO:0000256" key="5">
    <source>
        <dbReference type="ARBA" id="ARBA00022898"/>
    </source>
</evidence>
<evidence type="ECO:0000259" key="6">
    <source>
        <dbReference type="PROSITE" id="PS51171"/>
    </source>
</evidence>
<dbReference type="Gene3D" id="3.40.190.10">
    <property type="entry name" value="Periplasmic binding protein-like II"/>
    <property type="match status" value="2"/>
</dbReference>
<evidence type="ECO:0000256" key="1">
    <source>
        <dbReference type="ARBA" id="ARBA00001933"/>
    </source>
</evidence>
<sequence>MVKTTFAKHQTTMKVAYQGVAGAYSEKAVHQLLGQEGIEATGFPSFEAAFTAVTNGEVEYGLLPIENSVGGTIHANYDLLLRYNLHIVGEVDLPVHHCLLALPGTTKEDIRHVISHPQALAQCAAYTRNLGYCARAEYDTAGSAKMLAEHGAEWADTAAIASDLAAHHYGLEVLEENIEDDADNVTRFLLLSASPISPPVSDAVAAKTTLVISFENGTSQLHTALALFAAEGVEISKLEVRPWNVAAEKDATSVSSHKFKYLFYIDVVAHAEDSRLQSVLTGLGDICNLVRVFGTYPANAILPGEIQSALNKRHFLNQVVDAVFAGATGAAQDEVHTYYAENAAAAEAALDQFEHDFIELRAALRASVRAQSPIRLNPLLGKLSQSKTVQIHGLTKQLEAEGKTVYSLCVGEPDFNPHEQVIEAARQGLTDGLVKYTEVSGMIKLRKAISGYLERAKGVHYDPATEILVSNGAKQSVFQALLVTCEAGDHVLIPAPYWVSYPDMAKIAGAVPVFLPTNVADSYLINPQVLRETLEADPRIKVMILCNPSNPAGVVHGPELLKEIAAVLADFPHVLIIADEIYEQLVYQDEGVEERTHLCFATLLRDRTLLINGFSKSHAMTGLRVGYMAAPALYTKAATKLQGQLTSCASSIGQVAAIAALEMEAAAETPLIAGTLANMDEKRKYVCSRLDAMPHIQYAYPTGAFYVFIELPHYIGTNHFGHNDVNITNSEAFCSYLLSEFGCAIVPGSAFGIENSVRMSYATSLEVLGHSMDALEACLNSLVPH</sequence>
<dbReference type="InterPro" id="IPR004839">
    <property type="entry name" value="Aminotransferase_I/II_large"/>
</dbReference>
<dbReference type="STRING" id="1202772.A0A1V9Z6W3"/>
<evidence type="ECO:0000313" key="7">
    <source>
        <dbReference type="EMBL" id="OQR93657.1"/>
    </source>
</evidence>
<dbReference type="InterPro" id="IPR015421">
    <property type="entry name" value="PyrdxlP-dep_Trfase_major"/>
</dbReference>
<dbReference type="SUPFAM" id="SSF53383">
    <property type="entry name" value="PLP-dependent transferases"/>
    <property type="match status" value="1"/>
</dbReference>
<dbReference type="EMBL" id="JNBR01000400">
    <property type="protein sequence ID" value="OQR93657.1"/>
    <property type="molecule type" value="Genomic_DNA"/>
</dbReference>
<dbReference type="GO" id="GO:0004664">
    <property type="term" value="F:prephenate dehydratase activity"/>
    <property type="evidence" value="ECO:0007669"/>
    <property type="project" value="InterPro"/>
</dbReference>
<dbReference type="InterPro" id="IPR015422">
    <property type="entry name" value="PyrdxlP-dep_Trfase_small"/>
</dbReference>
<evidence type="ECO:0000256" key="2">
    <source>
        <dbReference type="ARBA" id="ARBA00007441"/>
    </source>
</evidence>
<proteinExistence type="inferred from homology"/>
<dbReference type="InterPro" id="IPR050596">
    <property type="entry name" value="AspAT/PAT-like"/>
</dbReference>
<dbReference type="PANTHER" id="PTHR46383:SF1">
    <property type="entry name" value="ASPARTATE AMINOTRANSFERASE"/>
    <property type="match status" value="1"/>
</dbReference>
<evidence type="ECO:0000256" key="4">
    <source>
        <dbReference type="ARBA" id="ARBA00022679"/>
    </source>
</evidence>
<dbReference type="PROSITE" id="PS00105">
    <property type="entry name" value="AA_TRANSFER_CLASS_1"/>
    <property type="match status" value="1"/>
</dbReference>
<dbReference type="InterPro" id="IPR018528">
    <property type="entry name" value="Preph_deHydtase_CS"/>
</dbReference>
<dbReference type="InterPro" id="IPR015424">
    <property type="entry name" value="PyrdxlP-dep_Trfase"/>
</dbReference>
<gene>
    <name evidence="7" type="ORF">ACHHYP_02378</name>
</gene>
<keyword evidence="8" id="KW-1185">Reference proteome</keyword>
<dbReference type="GO" id="GO:0009094">
    <property type="term" value="P:L-phenylalanine biosynthetic process"/>
    <property type="evidence" value="ECO:0007669"/>
    <property type="project" value="InterPro"/>
</dbReference>
<keyword evidence="4 7" id="KW-0808">Transferase</keyword>
<dbReference type="Gene3D" id="3.30.70.260">
    <property type="match status" value="1"/>
</dbReference>
<organism evidence="7 8">
    <name type="scientific">Achlya hypogyna</name>
    <name type="common">Oomycete</name>
    <name type="synonym">Protoachlya hypogyna</name>
    <dbReference type="NCBI Taxonomy" id="1202772"/>
    <lineage>
        <taxon>Eukaryota</taxon>
        <taxon>Sar</taxon>
        <taxon>Stramenopiles</taxon>
        <taxon>Oomycota</taxon>
        <taxon>Saprolegniomycetes</taxon>
        <taxon>Saprolegniales</taxon>
        <taxon>Achlyaceae</taxon>
        <taxon>Achlya</taxon>
    </lineage>
</organism>
<dbReference type="Pfam" id="PF00155">
    <property type="entry name" value="Aminotran_1_2"/>
    <property type="match status" value="1"/>
</dbReference>
<protein>
    <submittedName>
        <fullName evidence="7">Aspartate aminotransferase</fullName>
    </submittedName>
</protein>
<evidence type="ECO:0000256" key="3">
    <source>
        <dbReference type="ARBA" id="ARBA00022576"/>
    </source>
</evidence>
<comment type="similarity">
    <text evidence="2">Belongs to the class-I pyridoxal-phosphate-dependent aminotransferase family.</text>
</comment>
<dbReference type="InterPro" id="IPR001086">
    <property type="entry name" value="Preph_deHydtase"/>
</dbReference>
<dbReference type="GO" id="GO:0030170">
    <property type="term" value="F:pyridoxal phosphate binding"/>
    <property type="evidence" value="ECO:0007669"/>
    <property type="project" value="InterPro"/>
</dbReference>
<dbReference type="AlphaFoldDB" id="A0A1V9Z6W3"/>
<dbReference type="Pfam" id="PF00800">
    <property type="entry name" value="PDT"/>
    <property type="match status" value="1"/>
</dbReference>
<comment type="caution">
    <text evidence="7">The sequence shown here is derived from an EMBL/GenBank/DDBJ whole genome shotgun (WGS) entry which is preliminary data.</text>
</comment>
<dbReference type="Gene3D" id="3.90.1150.10">
    <property type="entry name" value="Aspartate Aminotransferase, domain 1"/>
    <property type="match status" value="1"/>
</dbReference>
<keyword evidence="3 7" id="KW-0032">Aminotransferase</keyword>
<dbReference type="CDD" id="cd00609">
    <property type="entry name" value="AAT_like"/>
    <property type="match status" value="1"/>
</dbReference>